<dbReference type="EMBL" id="JAUYVU010000009">
    <property type="protein sequence ID" value="MDP2542088.1"/>
    <property type="molecule type" value="Genomic_DNA"/>
</dbReference>
<dbReference type="Proteomes" id="UP001242342">
    <property type="component" value="Unassembled WGS sequence"/>
</dbReference>
<keyword evidence="1" id="KW-0812">Transmembrane</keyword>
<keyword evidence="1" id="KW-0472">Membrane</keyword>
<feature type="transmembrane region" description="Helical" evidence="1">
    <location>
        <begin position="107"/>
        <end position="126"/>
    </location>
</feature>
<feature type="transmembrane region" description="Helical" evidence="1">
    <location>
        <begin position="6"/>
        <end position="22"/>
    </location>
</feature>
<reference evidence="2 3" key="1">
    <citation type="submission" date="2023-07" db="EMBL/GenBank/DDBJ databases">
        <title>Genome content predicts the carbon catabolic preferences of heterotrophic bacteria.</title>
        <authorList>
            <person name="Gralka M."/>
        </authorList>
    </citation>
    <scope>NUCLEOTIDE SEQUENCE [LARGE SCALE GENOMIC DNA]</scope>
    <source>
        <strain evidence="2 3">4G03</strain>
    </source>
</reference>
<keyword evidence="3" id="KW-1185">Reference proteome</keyword>
<evidence type="ECO:0000313" key="3">
    <source>
        <dbReference type="Proteomes" id="UP001242342"/>
    </source>
</evidence>
<protein>
    <submittedName>
        <fullName evidence="2">Uncharacterized protein</fullName>
    </submittedName>
</protein>
<proteinExistence type="predicted"/>
<evidence type="ECO:0000256" key="1">
    <source>
        <dbReference type="SAM" id="Phobius"/>
    </source>
</evidence>
<feature type="transmembrane region" description="Helical" evidence="1">
    <location>
        <begin position="83"/>
        <end position="101"/>
    </location>
</feature>
<gene>
    <name evidence="2" type="ORF">Q8W23_11440</name>
</gene>
<sequence>MLPTISIYLTSILGAFLTFLVSTKYKQGPVRASALLTLIVAGFCFLFPELFSEDVTKQIPWVFFGASFVGMTSEKLTRNYTSIVFAGVVFGFIYTVSPTFFNGYGGALGTAACISILVTIGLNNLIRHSKALKKKKALLKKVSKTSS</sequence>
<evidence type="ECO:0000313" key="2">
    <source>
        <dbReference type="EMBL" id="MDP2542088.1"/>
    </source>
</evidence>
<keyword evidence="1" id="KW-1133">Transmembrane helix</keyword>
<dbReference type="RefSeq" id="WP_176550604.1">
    <property type="nucleotide sequence ID" value="NZ_JAUYVU010000009.1"/>
</dbReference>
<feature type="transmembrane region" description="Helical" evidence="1">
    <location>
        <begin position="34"/>
        <end position="52"/>
    </location>
</feature>
<name>A0ABT9F5T7_9FLAO</name>
<organism evidence="2 3">
    <name type="scientific">Tenacibaculum discolor</name>
    <dbReference type="NCBI Taxonomy" id="361581"/>
    <lineage>
        <taxon>Bacteria</taxon>
        <taxon>Pseudomonadati</taxon>
        <taxon>Bacteroidota</taxon>
        <taxon>Flavobacteriia</taxon>
        <taxon>Flavobacteriales</taxon>
        <taxon>Flavobacteriaceae</taxon>
        <taxon>Tenacibaculum</taxon>
    </lineage>
</organism>
<accession>A0ABT9F5T7</accession>
<comment type="caution">
    <text evidence="2">The sequence shown here is derived from an EMBL/GenBank/DDBJ whole genome shotgun (WGS) entry which is preliminary data.</text>
</comment>